<dbReference type="InterPro" id="IPR036460">
    <property type="entry name" value="Cu_amine_oxidase_C_sf"/>
</dbReference>
<dbReference type="InterPro" id="IPR000269">
    <property type="entry name" value="Cu_amine_oxidase"/>
</dbReference>
<feature type="domain" description="Copper amine oxidase catalytic" evidence="10">
    <location>
        <begin position="233"/>
        <end position="630"/>
    </location>
</feature>
<keyword evidence="6 9" id="KW-0186">Copper</keyword>
<dbReference type="EMBL" id="KV453843">
    <property type="protein sequence ID" value="ODV88761.1"/>
    <property type="molecule type" value="Genomic_DNA"/>
</dbReference>
<dbReference type="Proteomes" id="UP000095023">
    <property type="component" value="Unassembled WGS sequence"/>
</dbReference>
<evidence type="ECO:0000256" key="7">
    <source>
        <dbReference type="PIRSR" id="PIRSR600269-50"/>
    </source>
</evidence>
<dbReference type="GO" id="GO:0008131">
    <property type="term" value="F:primary methylamine oxidase activity"/>
    <property type="evidence" value="ECO:0007669"/>
    <property type="project" value="InterPro"/>
</dbReference>
<proteinExistence type="inferred from homology"/>
<dbReference type="PANTHER" id="PTHR10638">
    <property type="entry name" value="COPPER AMINE OXIDASE"/>
    <property type="match status" value="1"/>
</dbReference>
<comment type="cofactor">
    <cofactor evidence="1">
        <name>Cu cation</name>
        <dbReference type="ChEBI" id="CHEBI:23378"/>
    </cofactor>
</comment>
<comment type="cofactor">
    <cofactor evidence="9">
        <name>Cu cation</name>
        <dbReference type="ChEBI" id="CHEBI:23378"/>
    </cofactor>
    <text evidence="9">Contains 1 topaquinone per subunit.</text>
</comment>
<sequence>MVHPLAPLSIEEINYATSIVKKAHPDKEVLIKACSLEEPPKAFMVPYLEAEKKGRPLLPPPRRAYVPFYYKGTSEFFDCIVNLTSGQLETRTAVASGFHAHLDVDELREIEALCMKHPDVVARISTIGLPDDWEATCDPWIFGNDGSELAKTRLFQIFMYARPKSQPDANHYAHPLAFSPIFETATKKLVTIQELPTGLDDTLKATKPFVPSFVTNSYLPEDQPSLRPLKPLRVIQPEGASYTIKDGRMEWQGWSFFVSLNYREGPVLYDISFKGRSIAYRMALSDMAVPYGDPRQPYLRKEAFDLGDAGAGNTANNLELGCDCLGNITYLDLPLVDANGTAHLSKNVLCIHEEDNGIGWKHTNYRTNRACVVRNRELVLQTIITVANYEYILMFRFNQAADITYEVRATGILSTQPIDEGITQCPFGTVVHPQVLAAIHQHIFCLRFDPAIDGHQNSVVYQETELLPFDENPYRTGYKTVTTLAEKAGGYDLNWERNRTFKVINPNVLNPVNKQPVAYKIHLPVTQHLVADPTSSQSIRAEFADHHIYVTKYRDGELFAGGKHTNQSPGGAGLKSFIRPNDRIVNDDIVLWIQMGLQHVPRIEDFPVMPIEDLKCVLRPVNFFDKNPALDVPPSSQSFNKSTLETGAVSGTEMSSCCQKL</sequence>
<organism evidence="13 14">
    <name type="scientific">Tortispora caseinolytica NRRL Y-17796</name>
    <dbReference type="NCBI Taxonomy" id="767744"/>
    <lineage>
        <taxon>Eukaryota</taxon>
        <taxon>Fungi</taxon>
        <taxon>Dikarya</taxon>
        <taxon>Ascomycota</taxon>
        <taxon>Saccharomycotina</taxon>
        <taxon>Trigonopsidomycetes</taxon>
        <taxon>Trigonopsidales</taxon>
        <taxon>Trigonopsidaceae</taxon>
        <taxon>Tortispora</taxon>
    </lineage>
</organism>
<dbReference type="InterPro" id="IPR015800">
    <property type="entry name" value="Cu_amine_oxidase_N2"/>
</dbReference>
<reference evidence="14" key="1">
    <citation type="submission" date="2016-02" db="EMBL/GenBank/DDBJ databases">
        <title>Comparative genomics of biotechnologically important yeasts.</title>
        <authorList>
            <consortium name="DOE Joint Genome Institute"/>
            <person name="Riley R."/>
            <person name="Haridas S."/>
            <person name="Wolfe K.H."/>
            <person name="Lopes M.R."/>
            <person name="Hittinger C.T."/>
            <person name="Goker M."/>
            <person name="Salamov A."/>
            <person name="Wisecaver J."/>
            <person name="Long T.M."/>
            <person name="Aerts A.L."/>
            <person name="Barry K."/>
            <person name="Choi C."/>
            <person name="Clum A."/>
            <person name="Coughlan A.Y."/>
            <person name="Deshpande S."/>
            <person name="Douglass A.P."/>
            <person name="Hanson S.J."/>
            <person name="Klenk H.-P."/>
            <person name="Labutti K."/>
            <person name="Lapidus A."/>
            <person name="Lindquist E."/>
            <person name="Lipzen A."/>
            <person name="Meier-Kolthoff J.P."/>
            <person name="Ohm R.A."/>
            <person name="Otillar R.P."/>
            <person name="Pangilinan J."/>
            <person name="Peng Y."/>
            <person name="Rokas A."/>
            <person name="Rosa C.A."/>
            <person name="Scheuner C."/>
            <person name="Sibirny A.A."/>
            <person name="Slot J.C."/>
            <person name="Stielow J.B."/>
            <person name="Sun H."/>
            <person name="Kurtzman C.P."/>
            <person name="Blackwell M."/>
            <person name="Jeffries T.W."/>
            <person name="Grigoriev I.V."/>
        </authorList>
    </citation>
    <scope>NUCLEOTIDE SEQUENCE [LARGE SCALE GENOMIC DNA]</scope>
    <source>
        <strain evidence="14">NRRL Y-17796</strain>
    </source>
</reference>
<dbReference type="PANTHER" id="PTHR10638:SF33">
    <property type="entry name" value="AMINE OXIDASE"/>
    <property type="match status" value="1"/>
</dbReference>
<evidence type="ECO:0000259" key="12">
    <source>
        <dbReference type="Pfam" id="PF02728"/>
    </source>
</evidence>
<feature type="active site" description="Proton acceptor" evidence="7">
    <location>
        <position position="305"/>
    </location>
</feature>
<dbReference type="Pfam" id="PF01179">
    <property type="entry name" value="Cu_amine_oxid"/>
    <property type="match status" value="1"/>
</dbReference>
<keyword evidence="5 9" id="KW-0560">Oxidoreductase</keyword>
<keyword evidence="4 7" id="KW-0801">TPQ</keyword>
<protein>
    <recommendedName>
        <fullName evidence="9">Amine oxidase</fullName>
        <ecNumber evidence="9">1.4.3.-</ecNumber>
    </recommendedName>
</protein>
<feature type="domain" description="Copper amine oxidase N3-terminal" evidence="12">
    <location>
        <begin position="103"/>
        <end position="193"/>
    </location>
</feature>
<evidence type="ECO:0000313" key="13">
    <source>
        <dbReference type="EMBL" id="ODV88761.1"/>
    </source>
</evidence>
<dbReference type="Pfam" id="PF02728">
    <property type="entry name" value="Cu_amine_oxidN3"/>
    <property type="match status" value="1"/>
</dbReference>
<dbReference type="GO" id="GO:0005507">
    <property type="term" value="F:copper ion binding"/>
    <property type="evidence" value="ECO:0007669"/>
    <property type="project" value="InterPro"/>
</dbReference>
<evidence type="ECO:0000256" key="8">
    <source>
        <dbReference type="PIRSR" id="PIRSR600269-51"/>
    </source>
</evidence>
<evidence type="ECO:0000256" key="4">
    <source>
        <dbReference type="ARBA" id="ARBA00022772"/>
    </source>
</evidence>
<dbReference type="GO" id="GO:0009308">
    <property type="term" value="P:amine metabolic process"/>
    <property type="evidence" value="ECO:0007669"/>
    <property type="project" value="UniProtKB-UniRule"/>
</dbReference>
<gene>
    <name evidence="13" type="ORF">CANCADRAFT_52934</name>
</gene>
<dbReference type="AlphaFoldDB" id="A0A1E4TAK7"/>
<dbReference type="PROSITE" id="PS01164">
    <property type="entry name" value="COPPER_AMINE_OXID_1"/>
    <property type="match status" value="1"/>
</dbReference>
<accession>A0A1E4TAK7</accession>
<evidence type="ECO:0000256" key="5">
    <source>
        <dbReference type="ARBA" id="ARBA00023002"/>
    </source>
</evidence>
<dbReference type="SUPFAM" id="SSF49998">
    <property type="entry name" value="Amine oxidase catalytic domain"/>
    <property type="match status" value="1"/>
</dbReference>
<dbReference type="InterPro" id="IPR016182">
    <property type="entry name" value="Cu_amine_oxidase_N-reg"/>
</dbReference>
<name>A0A1E4TAK7_9ASCO</name>
<dbReference type="InterPro" id="IPR015798">
    <property type="entry name" value="Cu_amine_oxidase_C"/>
</dbReference>
<dbReference type="EC" id="1.4.3.-" evidence="9"/>
<feature type="active site" description="Schiff-base intermediate with substrate; via topaquinone" evidence="7">
    <location>
        <position position="389"/>
    </location>
</feature>
<evidence type="ECO:0000256" key="9">
    <source>
        <dbReference type="RuleBase" id="RU000672"/>
    </source>
</evidence>
<dbReference type="GO" id="GO:0048038">
    <property type="term" value="F:quinone binding"/>
    <property type="evidence" value="ECO:0007669"/>
    <property type="project" value="InterPro"/>
</dbReference>
<keyword evidence="14" id="KW-1185">Reference proteome</keyword>
<dbReference type="InterPro" id="IPR015802">
    <property type="entry name" value="Cu_amine_oxidase_N3"/>
</dbReference>
<dbReference type="InterPro" id="IPR049948">
    <property type="entry name" value="Cu_Am_ox_TPQ-bd"/>
</dbReference>
<dbReference type="Pfam" id="PF02727">
    <property type="entry name" value="Cu_amine_oxidN2"/>
    <property type="match status" value="1"/>
</dbReference>
<dbReference type="PRINTS" id="PR00766">
    <property type="entry name" value="CUDAOXIDASE"/>
</dbReference>
<evidence type="ECO:0000313" key="14">
    <source>
        <dbReference type="Proteomes" id="UP000095023"/>
    </source>
</evidence>
<dbReference type="Gene3D" id="2.70.98.20">
    <property type="entry name" value="Copper amine oxidase, catalytic domain"/>
    <property type="match status" value="1"/>
</dbReference>
<evidence type="ECO:0000259" key="10">
    <source>
        <dbReference type="Pfam" id="PF01179"/>
    </source>
</evidence>
<evidence type="ECO:0000259" key="11">
    <source>
        <dbReference type="Pfam" id="PF02727"/>
    </source>
</evidence>
<evidence type="ECO:0000256" key="3">
    <source>
        <dbReference type="ARBA" id="ARBA00022723"/>
    </source>
</evidence>
<keyword evidence="3 9" id="KW-0479">Metal-binding</keyword>
<comment type="similarity">
    <text evidence="2 9">Belongs to the copper/topaquinone oxidase family.</text>
</comment>
<feature type="modified residue" description="2',4',5'-topaquinone" evidence="8">
    <location>
        <position position="389"/>
    </location>
</feature>
<dbReference type="SUPFAM" id="SSF54416">
    <property type="entry name" value="Amine oxidase N-terminal region"/>
    <property type="match status" value="2"/>
</dbReference>
<evidence type="ECO:0000256" key="6">
    <source>
        <dbReference type="ARBA" id="ARBA00023008"/>
    </source>
</evidence>
<feature type="domain" description="Copper amine oxidase N2-terminal" evidence="11">
    <location>
        <begin position="3"/>
        <end position="89"/>
    </location>
</feature>
<dbReference type="Gene3D" id="3.10.450.40">
    <property type="match status" value="2"/>
</dbReference>
<evidence type="ECO:0000256" key="2">
    <source>
        <dbReference type="ARBA" id="ARBA00007983"/>
    </source>
</evidence>
<evidence type="ECO:0000256" key="1">
    <source>
        <dbReference type="ARBA" id="ARBA00001935"/>
    </source>
</evidence>
<dbReference type="OrthoDB" id="5379943at2759"/>
<comment type="PTM">
    <text evidence="8 9">Topaquinone (TPQ) is generated by copper-dependent autoxidation of a specific tyrosyl residue.</text>
</comment>